<dbReference type="Pfam" id="PF07260">
    <property type="entry name" value="ANKH"/>
    <property type="match status" value="1"/>
</dbReference>
<reference evidence="7 8" key="1">
    <citation type="journal article" date="2017" name="Genome Announc.">
        <title>Complete Genome Sequences of Two Acetylene-Fermenting Pelobacter acetylenicus Strains.</title>
        <authorList>
            <person name="Sutton J.M."/>
            <person name="Baesman S.M."/>
            <person name="Fierst J.L."/>
            <person name="Poret-Peterson A.T."/>
            <person name="Oremland R.S."/>
            <person name="Dunlap D.S."/>
            <person name="Akob D.M."/>
        </authorList>
    </citation>
    <scope>NUCLEOTIDE SEQUENCE [LARGE SCALE GENOMIC DNA]</scope>
    <source>
        <strain evidence="7 8">DSM 3247</strain>
    </source>
</reference>
<feature type="transmembrane region" description="Helical" evidence="6">
    <location>
        <begin position="43"/>
        <end position="65"/>
    </location>
</feature>
<dbReference type="KEGG" id="pace:A6070_01960"/>
<feature type="transmembrane region" description="Helical" evidence="6">
    <location>
        <begin position="86"/>
        <end position="105"/>
    </location>
</feature>
<gene>
    <name evidence="7" type="ORF">A7E75_08000</name>
</gene>
<dbReference type="Proteomes" id="UP000182264">
    <property type="component" value="Chromosome"/>
</dbReference>
<dbReference type="InterPro" id="IPR009887">
    <property type="entry name" value="ANKH"/>
</dbReference>
<feature type="transmembrane region" description="Helical" evidence="6">
    <location>
        <begin position="371"/>
        <end position="389"/>
    </location>
</feature>
<keyword evidence="5 6" id="KW-0472">Membrane</keyword>
<keyword evidence="2" id="KW-0813">Transport</keyword>
<dbReference type="EMBL" id="CP015518">
    <property type="protein sequence ID" value="APG24968.1"/>
    <property type="molecule type" value="Genomic_DNA"/>
</dbReference>
<dbReference type="GO" id="GO:0005886">
    <property type="term" value="C:plasma membrane"/>
    <property type="evidence" value="ECO:0007669"/>
    <property type="project" value="TreeGrafter"/>
</dbReference>
<feature type="transmembrane region" description="Helical" evidence="6">
    <location>
        <begin position="257"/>
        <end position="276"/>
    </location>
</feature>
<dbReference type="PANTHER" id="PTHR28384">
    <property type="entry name" value="PROGRESSIVE ANKYLOSIS PROTEIN HOMOLOG"/>
    <property type="match status" value="1"/>
</dbReference>
<keyword evidence="4 6" id="KW-1133">Transmembrane helix</keyword>
<feature type="transmembrane region" description="Helical" evidence="6">
    <location>
        <begin position="395"/>
        <end position="418"/>
    </location>
</feature>
<proteinExistence type="predicted"/>
<dbReference type="OrthoDB" id="5401216at2"/>
<sequence length="427" mass="46621">MTDTAPLSLRQISRFFFPLMLNVQLMSFSHNIINMALARQRDAVTNLAAFAIALALHLFIASPGYQNHTIALALVRGKRSLRSVSVFVIAASAAISVILSIVAWTPVGQFVFEELIGAPRELAAAARPIIAILAFLPFFTGLRGLCQGIVIRSRRTELVSIATVVRIISLILFLMLAAGHIRGPQLGALGLLVCIATESLLMLWFCLKCGLGPETCDAGEHGIRATFRYSLPLAFSSAMQQVVPLLISAIISRLPDATLALAALGVIRGFIFLLAGPMRNLQQACQALVRNKRDYHMLMRFFRRVAAGMALIMIAVAYPLNLPVLGWAMGLDARLRSYIALPLASCALFPILYGAVNLWRGLFAKQYRTGVLGWATVAKVGYLALVWPLSTLSPLPVPGIALAVFLLLSCEYCEAWYLNRCRRQADI</sequence>
<evidence type="ECO:0008006" key="9">
    <source>
        <dbReference type="Google" id="ProtNLM"/>
    </source>
</evidence>
<feature type="transmembrane region" description="Helical" evidence="6">
    <location>
        <begin position="125"/>
        <end position="146"/>
    </location>
</feature>
<feature type="transmembrane region" description="Helical" evidence="6">
    <location>
        <begin position="297"/>
        <end position="318"/>
    </location>
</feature>
<dbReference type="GO" id="GO:0030504">
    <property type="term" value="F:inorganic diphosphate transmembrane transporter activity"/>
    <property type="evidence" value="ECO:0007669"/>
    <property type="project" value="TreeGrafter"/>
</dbReference>
<feature type="transmembrane region" description="Helical" evidence="6">
    <location>
        <begin position="158"/>
        <end position="181"/>
    </location>
</feature>
<name>A0A1L3GH27_SYNAC</name>
<feature type="transmembrane region" description="Helical" evidence="6">
    <location>
        <begin position="338"/>
        <end position="359"/>
    </location>
</feature>
<dbReference type="PANTHER" id="PTHR28384:SF1">
    <property type="entry name" value="PROGRESSIVE ANKYLOSIS PROTEIN HOMOLOG"/>
    <property type="match status" value="1"/>
</dbReference>
<accession>A0A1L3GH27</accession>
<evidence type="ECO:0000313" key="8">
    <source>
        <dbReference type="Proteomes" id="UP000182264"/>
    </source>
</evidence>
<organism evidence="7 8">
    <name type="scientific">Syntrophotalea acetylenica</name>
    <name type="common">Pelobacter acetylenicus</name>
    <dbReference type="NCBI Taxonomy" id="29542"/>
    <lineage>
        <taxon>Bacteria</taxon>
        <taxon>Pseudomonadati</taxon>
        <taxon>Thermodesulfobacteriota</taxon>
        <taxon>Desulfuromonadia</taxon>
        <taxon>Desulfuromonadales</taxon>
        <taxon>Syntrophotaleaceae</taxon>
        <taxon>Syntrophotalea</taxon>
    </lineage>
</organism>
<dbReference type="STRING" id="29542.A6070_01960"/>
<dbReference type="RefSeq" id="WP_072286816.1">
    <property type="nucleotide sequence ID" value="NZ_CP015455.1"/>
</dbReference>
<evidence type="ECO:0000256" key="3">
    <source>
        <dbReference type="ARBA" id="ARBA00022692"/>
    </source>
</evidence>
<protein>
    <recommendedName>
        <fullName evidence="9">Na+-driven multidrug efflux pump</fullName>
    </recommendedName>
</protein>
<dbReference type="AlphaFoldDB" id="A0A1L3GH27"/>
<evidence type="ECO:0000256" key="2">
    <source>
        <dbReference type="ARBA" id="ARBA00022448"/>
    </source>
</evidence>
<comment type="subcellular location">
    <subcellularLocation>
        <location evidence="1">Membrane</location>
        <topology evidence="1">Multi-pass membrane protein</topology>
    </subcellularLocation>
</comment>
<evidence type="ECO:0000256" key="5">
    <source>
        <dbReference type="ARBA" id="ARBA00023136"/>
    </source>
</evidence>
<feature type="transmembrane region" description="Helical" evidence="6">
    <location>
        <begin position="187"/>
        <end position="207"/>
    </location>
</feature>
<feature type="transmembrane region" description="Helical" evidence="6">
    <location>
        <begin position="15"/>
        <end position="37"/>
    </location>
</feature>
<dbReference type="GO" id="GO:0035435">
    <property type="term" value="P:phosphate ion transmembrane transport"/>
    <property type="evidence" value="ECO:0007669"/>
    <property type="project" value="InterPro"/>
</dbReference>
<keyword evidence="8" id="KW-1185">Reference proteome</keyword>
<evidence type="ECO:0000313" key="7">
    <source>
        <dbReference type="EMBL" id="APG24968.1"/>
    </source>
</evidence>
<evidence type="ECO:0000256" key="1">
    <source>
        <dbReference type="ARBA" id="ARBA00004141"/>
    </source>
</evidence>
<feature type="transmembrane region" description="Helical" evidence="6">
    <location>
        <begin position="227"/>
        <end position="251"/>
    </location>
</feature>
<evidence type="ECO:0000256" key="4">
    <source>
        <dbReference type="ARBA" id="ARBA00022989"/>
    </source>
</evidence>
<keyword evidence="3 6" id="KW-0812">Transmembrane</keyword>
<dbReference type="GO" id="GO:0005315">
    <property type="term" value="F:phosphate transmembrane transporter activity"/>
    <property type="evidence" value="ECO:0007669"/>
    <property type="project" value="InterPro"/>
</dbReference>
<evidence type="ECO:0000256" key="6">
    <source>
        <dbReference type="SAM" id="Phobius"/>
    </source>
</evidence>